<dbReference type="Pfam" id="PF13460">
    <property type="entry name" value="NAD_binding_10"/>
    <property type="match status" value="1"/>
</dbReference>
<dbReference type="Proteomes" id="UP001603013">
    <property type="component" value="Unassembled WGS sequence"/>
</dbReference>
<dbReference type="Gene3D" id="3.90.25.10">
    <property type="entry name" value="UDP-galactose 4-epimerase, domain 1"/>
    <property type="match status" value="1"/>
</dbReference>
<proteinExistence type="predicted"/>
<dbReference type="InterPro" id="IPR036291">
    <property type="entry name" value="NAD(P)-bd_dom_sf"/>
</dbReference>
<evidence type="ECO:0000259" key="1">
    <source>
        <dbReference type="Pfam" id="PF13460"/>
    </source>
</evidence>
<dbReference type="InterPro" id="IPR016040">
    <property type="entry name" value="NAD(P)-bd_dom"/>
</dbReference>
<sequence>MIVVTGATGNVGRPLVAALSAAGAQVTAVSRRPLPVDLPEGARHVQADLSRAESLREALEGAKSLFILLGPELLGPGESPHTLLGLAKEAGVRKVVLLSSQASGTRPEAVSHDRLREFEAAVRASGLEWTILRPGGFASNAFAWAESVRTERTVMAPFADVALPVVDPADIAAVAAVALREEGHAGQTYVLTGPVAISPREQAAALAEALGEEVSFVELTRESAFAHMSRFMEEAVVNGTLDILGLPLPSEQQVSPDVEKVLGRPAAPFSAWVERSLPAFK</sequence>
<dbReference type="Gene3D" id="3.40.50.720">
    <property type="entry name" value="NAD(P)-binding Rossmann-like Domain"/>
    <property type="match status" value="1"/>
</dbReference>
<comment type="caution">
    <text evidence="2">The sequence shown here is derived from an EMBL/GenBank/DDBJ whole genome shotgun (WGS) entry which is preliminary data.</text>
</comment>
<reference evidence="2 3" key="1">
    <citation type="submission" date="2024-10" db="EMBL/GenBank/DDBJ databases">
        <title>The Natural Products Discovery Center: Release of the First 8490 Sequenced Strains for Exploring Actinobacteria Biosynthetic Diversity.</title>
        <authorList>
            <person name="Kalkreuter E."/>
            <person name="Kautsar S.A."/>
            <person name="Yang D."/>
            <person name="Bader C.D."/>
            <person name="Teijaro C.N."/>
            <person name="Fluegel L."/>
            <person name="Davis C.M."/>
            <person name="Simpson J.R."/>
            <person name="Lauterbach L."/>
            <person name="Steele A.D."/>
            <person name="Gui C."/>
            <person name="Meng S."/>
            <person name="Li G."/>
            <person name="Viehrig K."/>
            <person name="Ye F."/>
            <person name="Su P."/>
            <person name="Kiefer A.F."/>
            <person name="Nichols A."/>
            <person name="Cepeda A.J."/>
            <person name="Yan W."/>
            <person name="Fan B."/>
            <person name="Jiang Y."/>
            <person name="Adhikari A."/>
            <person name="Zheng C.-J."/>
            <person name="Schuster L."/>
            <person name="Cowan T.M."/>
            <person name="Smanski M.J."/>
            <person name="Chevrette M.G."/>
            <person name="De Carvalho L.P.S."/>
            <person name="Shen B."/>
        </authorList>
    </citation>
    <scope>NUCLEOTIDE SEQUENCE [LARGE SCALE GENOMIC DNA]</scope>
    <source>
        <strain evidence="2 3">NPDC015755</strain>
    </source>
</reference>
<accession>A0ABW6YLH0</accession>
<evidence type="ECO:0000313" key="2">
    <source>
        <dbReference type="EMBL" id="MFF8280747.1"/>
    </source>
</evidence>
<dbReference type="InterPro" id="IPR051604">
    <property type="entry name" value="Ergot_Alk_Oxidoreductase"/>
</dbReference>
<organism evidence="2 3">
    <name type="scientific">Streptomyces lateritius</name>
    <dbReference type="NCBI Taxonomy" id="67313"/>
    <lineage>
        <taxon>Bacteria</taxon>
        <taxon>Bacillati</taxon>
        <taxon>Actinomycetota</taxon>
        <taxon>Actinomycetes</taxon>
        <taxon>Kitasatosporales</taxon>
        <taxon>Streptomycetaceae</taxon>
        <taxon>Streptomyces</taxon>
    </lineage>
</organism>
<gene>
    <name evidence="2" type="ORF">ACF05T_32580</name>
</gene>
<dbReference type="PANTHER" id="PTHR43162">
    <property type="match status" value="1"/>
</dbReference>
<protein>
    <submittedName>
        <fullName evidence="2">SDR family oxidoreductase</fullName>
    </submittedName>
</protein>
<name>A0ABW6YLH0_9ACTN</name>
<feature type="domain" description="NAD(P)-binding" evidence="1">
    <location>
        <begin position="6"/>
        <end position="181"/>
    </location>
</feature>
<dbReference type="PANTHER" id="PTHR43162:SF1">
    <property type="entry name" value="PRESTALK A DIFFERENTIATION PROTEIN A"/>
    <property type="match status" value="1"/>
</dbReference>
<dbReference type="SUPFAM" id="SSF51735">
    <property type="entry name" value="NAD(P)-binding Rossmann-fold domains"/>
    <property type="match status" value="1"/>
</dbReference>
<evidence type="ECO:0000313" key="3">
    <source>
        <dbReference type="Proteomes" id="UP001603013"/>
    </source>
</evidence>
<dbReference type="RefSeq" id="WP_391937538.1">
    <property type="nucleotide sequence ID" value="NZ_JBIBSM010000025.1"/>
</dbReference>
<dbReference type="EMBL" id="JBIBSM010000025">
    <property type="protein sequence ID" value="MFF8280747.1"/>
    <property type="molecule type" value="Genomic_DNA"/>
</dbReference>
<keyword evidence="3" id="KW-1185">Reference proteome</keyword>